<comment type="subcellular location">
    <subcellularLocation>
        <location evidence="1">Cytoplasm</location>
    </subcellularLocation>
</comment>
<comment type="caution">
    <text evidence="9">The sequence shown here is derived from an EMBL/GenBank/DDBJ whole genome shotgun (WGS) entry which is preliminary data.</text>
</comment>
<dbReference type="GO" id="GO:0036126">
    <property type="term" value="C:sperm flagellum"/>
    <property type="evidence" value="ECO:0007669"/>
    <property type="project" value="TreeGrafter"/>
</dbReference>
<keyword evidence="3" id="KW-0677">Repeat</keyword>
<dbReference type="SUPFAM" id="SSF48452">
    <property type="entry name" value="TPR-like"/>
    <property type="match status" value="1"/>
</dbReference>
<dbReference type="InterPro" id="IPR051476">
    <property type="entry name" value="Bac_ResReg_Asp_Phosphatase"/>
</dbReference>
<reference evidence="9 10" key="1">
    <citation type="submission" date="2024-02" db="EMBL/GenBank/DDBJ databases">
        <title>Chromosome-level genome assembly of the Eurasian Minnow (Phoxinus phoxinus).</title>
        <authorList>
            <person name="Oriowo T.O."/>
            <person name="Martin S."/>
            <person name="Stange M."/>
            <person name="Chrysostomakis Y."/>
            <person name="Brown T."/>
            <person name="Winkler S."/>
            <person name="Kukowka S."/>
            <person name="Myers E.W."/>
            <person name="Bohne A."/>
        </authorList>
    </citation>
    <scope>NUCLEOTIDE SEQUENCE [LARGE SCALE GENOMIC DNA]</scope>
    <source>
        <strain evidence="9">ZFMK-TIS-60720</strain>
        <tissue evidence="9">Whole Organism</tissue>
    </source>
</reference>
<evidence type="ECO:0000256" key="8">
    <source>
        <dbReference type="SAM" id="MobiDB-lite"/>
    </source>
</evidence>
<gene>
    <name evidence="9" type="ORF">R3I93_008629</name>
</gene>
<dbReference type="GO" id="GO:0003341">
    <property type="term" value="P:cilium movement"/>
    <property type="evidence" value="ECO:0007669"/>
    <property type="project" value="TreeGrafter"/>
</dbReference>
<organism evidence="9 10">
    <name type="scientific">Phoxinus phoxinus</name>
    <name type="common">Eurasian minnow</name>
    <dbReference type="NCBI Taxonomy" id="58324"/>
    <lineage>
        <taxon>Eukaryota</taxon>
        <taxon>Metazoa</taxon>
        <taxon>Chordata</taxon>
        <taxon>Craniata</taxon>
        <taxon>Vertebrata</taxon>
        <taxon>Euteleostomi</taxon>
        <taxon>Actinopterygii</taxon>
        <taxon>Neopterygii</taxon>
        <taxon>Teleostei</taxon>
        <taxon>Ostariophysi</taxon>
        <taxon>Cypriniformes</taxon>
        <taxon>Leuciscidae</taxon>
        <taxon>Phoxininae</taxon>
        <taxon>Phoxinus</taxon>
    </lineage>
</organism>
<evidence type="ECO:0000256" key="6">
    <source>
        <dbReference type="ARBA" id="ARBA00044739"/>
    </source>
</evidence>
<evidence type="ECO:0000313" key="10">
    <source>
        <dbReference type="Proteomes" id="UP001364617"/>
    </source>
</evidence>
<dbReference type="SMART" id="SM00028">
    <property type="entry name" value="TPR"/>
    <property type="match status" value="4"/>
</dbReference>
<name>A0AAN9D0K9_9TELE</name>
<evidence type="ECO:0000256" key="5">
    <source>
        <dbReference type="ARBA" id="ARBA00040665"/>
    </source>
</evidence>
<protein>
    <recommendedName>
        <fullName evidence="5">Tetratricopeptide repeat protein 29</fullName>
    </recommendedName>
</protein>
<dbReference type="Pfam" id="PF13424">
    <property type="entry name" value="TPR_12"/>
    <property type="match status" value="1"/>
</dbReference>
<evidence type="ECO:0000256" key="2">
    <source>
        <dbReference type="ARBA" id="ARBA00022490"/>
    </source>
</evidence>
<comment type="function">
    <text evidence="6">Axonemal protein which is implicated in axonemal and/or peri-axonemal structure assembly and regulates flagellum assembly and beating and therefore sperm motility.</text>
</comment>
<dbReference type="EMBL" id="JAYKXH010000009">
    <property type="protein sequence ID" value="KAK7157210.1"/>
    <property type="molecule type" value="Genomic_DNA"/>
</dbReference>
<dbReference type="Gene3D" id="1.25.40.10">
    <property type="entry name" value="Tetratricopeptide repeat domain"/>
    <property type="match status" value="2"/>
</dbReference>
<dbReference type="Proteomes" id="UP001364617">
    <property type="component" value="Unassembled WGS sequence"/>
</dbReference>
<accession>A0AAN9D0K9</accession>
<evidence type="ECO:0000256" key="7">
    <source>
        <dbReference type="PROSITE-ProRule" id="PRU00339"/>
    </source>
</evidence>
<dbReference type="PANTHER" id="PTHR46630">
    <property type="entry name" value="TETRATRICOPEPTIDE REPEAT PROTEIN 29"/>
    <property type="match status" value="1"/>
</dbReference>
<dbReference type="Pfam" id="PF13181">
    <property type="entry name" value="TPR_8"/>
    <property type="match status" value="1"/>
</dbReference>
<feature type="region of interest" description="Disordered" evidence="8">
    <location>
        <begin position="1"/>
        <end position="33"/>
    </location>
</feature>
<evidence type="ECO:0000313" key="9">
    <source>
        <dbReference type="EMBL" id="KAK7157210.1"/>
    </source>
</evidence>
<dbReference type="InterPro" id="IPR011990">
    <property type="entry name" value="TPR-like_helical_dom_sf"/>
</dbReference>
<keyword evidence="10" id="KW-1185">Reference proteome</keyword>
<dbReference type="GO" id="GO:0005737">
    <property type="term" value="C:cytoplasm"/>
    <property type="evidence" value="ECO:0007669"/>
    <property type="project" value="UniProtKB-SubCell"/>
</dbReference>
<dbReference type="PROSITE" id="PS50005">
    <property type="entry name" value="TPR"/>
    <property type="match status" value="1"/>
</dbReference>
<keyword evidence="4 7" id="KW-0802">TPR repeat</keyword>
<sequence length="427" mass="49145">MSSAVARGSRTPLLLPDIHNPQKHRTTSTSKSFREWMKENPIDPAEEKTQILTEHEIAQFRKPLRQNVCVVVLREGFHRSYAELFALLQRWKDAEEHPHKIQTIQHHLIRAETAERAGQYAEAYEDHLFLARFFTEPEDEWLKRHFFQLALHSARKFKMDSGKREAEANLYMGQVYLEKGQLEPAREHYEAFYHLTMGRAWQDTSGRMHHSRSCEELQRVYTLLAQTLLQDQHYADAIKMFNKAYEMAKESGDLGPEGEAAYRLGLAYQSAGDQKTAKQLFSVYIEISTTLENTDSLGRAYEAIAKSLESEGKLTEATEYLEKFAEISLNSKQDRNLEKASMCLGTTLNSRKQYDGACVHFERAYEIACNLASVPRLQKAQVCAGSARALGMMQTYHMIIENPGRQNIHKIISWKERREDNFSAATS</sequence>
<dbReference type="PANTHER" id="PTHR46630:SF1">
    <property type="entry name" value="TETRATRICOPEPTIDE REPEAT PROTEIN 29"/>
    <property type="match status" value="1"/>
</dbReference>
<dbReference type="InterPro" id="IPR019734">
    <property type="entry name" value="TPR_rpt"/>
</dbReference>
<proteinExistence type="predicted"/>
<evidence type="ECO:0000256" key="4">
    <source>
        <dbReference type="ARBA" id="ARBA00022803"/>
    </source>
</evidence>
<evidence type="ECO:0000256" key="3">
    <source>
        <dbReference type="ARBA" id="ARBA00022737"/>
    </source>
</evidence>
<feature type="repeat" description="TPR" evidence="7">
    <location>
        <begin position="218"/>
        <end position="251"/>
    </location>
</feature>
<evidence type="ECO:0000256" key="1">
    <source>
        <dbReference type="ARBA" id="ARBA00004496"/>
    </source>
</evidence>
<keyword evidence="2" id="KW-0963">Cytoplasm</keyword>
<dbReference type="AlphaFoldDB" id="A0AAN9D0K9"/>